<evidence type="ECO:0000313" key="6">
    <source>
        <dbReference type="Proteomes" id="UP000218069"/>
    </source>
</evidence>
<protein>
    <submittedName>
        <fullName evidence="5">Opacity protein</fullName>
    </submittedName>
</protein>
<reference evidence="6" key="1">
    <citation type="submission" date="2017-08" db="EMBL/GenBank/DDBJ databases">
        <authorList>
            <person name="Varghese N."/>
            <person name="Submissions S."/>
        </authorList>
    </citation>
    <scope>NUCLEOTIDE SEQUENCE [LARGE SCALE GENOMIC DNA]</scope>
    <source>
        <strain evidence="6">AP-Melu-1000-B4</strain>
    </source>
</reference>
<dbReference type="Gene3D" id="2.40.160.20">
    <property type="match status" value="1"/>
</dbReference>
<gene>
    <name evidence="5" type="ORF">SAMN06295945_0021</name>
</gene>
<dbReference type="SUPFAM" id="SSF56925">
    <property type="entry name" value="OMPA-like"/>
    <property type="match status" value="1"/>
</dbReference>
<feature type="domain" description="Outer membrane protein beta-barrel" evidence="4">
    <location>
        <begin position="7"/>
        <end position="166"/>
    </location>
</feature>
<feature type="chain" id="PRO_5012196119" evidence="3">
    <location>
        <begin position="19"/>
        <end position="185"/>
    </location>
</feature>
<dbReference type="Pfam" id="PF13505">
    <property type="entry name" value="OMP_b-brl"/>
    <property type="match status" value="1"/>
</dbReference>
<evidence type="ECO:0000313" key="5">
    <source>
        <dbReference type="EMBL" id="SNX27705.1"/>
    </source>
</evidence>
<name>A0A240DWZ1_9BURK</name>
<dbReference type="EMBL" id="OANS01000001">
    <property type="protein sequence ID" value="SNX27705.1"/>
    <property type="molecule type" value="Genomic_DNA"/>
</dbReference>
<dbReference type="Proteomes" id="UP000218069">
    <property type="component" value="Unassembled WGS sequence"/>
</dbReference>
<dbReference type="InterPro" id="IPR027385">
    <property type="entry name" value="Beta-barrel_OMP"/>
</dbReference>
<keyword evidence="6" id="KW-1185">Reference proteome</keyword>
<keyword evidence="2 3" id="KW-0732">Signal</keyword>
<accession>A0A240DWZ1</accession>
<evidence type="ECO:0000256" key="1">
    <source>
        <dbReference type="ARBA" id="ARBA00004442"/>
    </source>
</evidence>
<proteinExistence type="predicted"/>
<dbReference type="AlphaFoldDB" id="A0A240DWZ1"/>
<dbReference type="GO" id="GO:0009279">
    <property type="term" value="C:cell outer membrane"/>
    <property type="evidence" value="ECO:0007669"/>
    <property type="project" value="UniProtKB-SubCell"/>
</dbReference>
<dbReference type="InterPro" id="IPR011250">
    <property type="entry name" value="OMP/PagP_B-barrel"/>
</dbReference>
<evidence type="ECO:0000256" key="2">
    <source>
        <dbReference type="ARBA" id="ARBA00022729"/>
    </source>
</evidence>
<sequence>MKKILFIACLIWATSSVAQSSHFTGFSLSLDYADNGFDDTSTPGGHSYSQNGVPSVTAQYYLPVNERFVAGPYASYDLASTDTSHIQGAANHPFETGIKVGYAVSDQLLAYLKLGYSFSQFVQPSGYDSWMHGPSYGIGADYLVTEHIFGRVEVSQQNYNTLRWSDGSSDKCIISSYGVAIGYLF</sequence>
<dbReference type="RefSeq" id="WP_165766383.1">
    <property type="nucleotide sequence ID" value="NZ_OANS01000001.1"/>
</dbReference>
<evidence type="ECO:0000256" key="3">
    <source>
        <dbReference type="SAM" id="SignalP"/>
    </source>
</evidence>
<organism evidence="5 6">
    <name type="scientific">Polynucleobacter meluiroseus</name>
    <dbReference type="NCBI Taxonomy" id="1938814"/>
    <lineage>
        <taxon>Bacteria</taxon>
        <taxon>Pseudomonadati</taxon>
        <taxon>Pseudomonadota</taxon>
        <taxon>Betaproteobacteria</taxon>
        <taxon>Burkholderiales</taxon>
        <taxon>Burkholderiaceae</taxon>
        <taxon>Polynucleobacter</taxon>
    </lineage>
</organism>
<feature type="signal peptide" evidence="3">
    <location>
        <begin position="1"/>
        <end position="18"/>
    </location>
</feature>
<evidence type="ECO:0000259" key="4">
    <source>
        <dbReference type="Pfam" id="PF13505"/>
    </source>
</evidence>
<comment type="subcellular location">
    <subcellularLocation>
        <location evidence="1">Cell outer membrane</location>
    </subcellularLocation>
</comment>